<dbReference type="Pfam" id="PF14542">
    <property type="entry name" value="Acetyltransf_CG"/>
    <property type="match status" value="1"/>
</dbReference>
<dbReference type="InterPro" id="IPR016181">
    <property type="entry name" value="Acyl_CoA_acyltransferase"/>
</dbReference>
<dbReference type="AlphaFoldDB" id="A0A1W7A820"/>
<gene>
    <name evidence="2" type="ORF">MCCS_01110</name>
</gene>
<dbReference type="PANTHER" id="PTHR31435:SF10">
    <property type="entry name" value="BSR4717 PROTEIN"/>
    <property type="match status" value="1"/>
</dbReference>
<dbReference type="Gene3D" id="3.40.630.30">
    <property type="match status" value="1"/>
</dbReference>
<protein>
    <recommendedName>
        <fullName evidence="1">N-acetyltransferase domain-containing protein</fullName>
    </recommendedName>
</protein>
<dbReference type="GeneID" id="35294268"/>
<dbReference type="Proteomes" id="UP000194154">
    <property type="component" value="Chromosome"/>
</dbReference>
<reference evidence="2 3" key="1">
    <citation type="journal article" date="2017" name="Int. J. Syst. Evol. Microbiol.">
        <title>Macrococcus canis sp. nov., a skin bacterium associated with infections in dogs.</title>
        <authorList>
            <person name="Gobeli Brawand S."/>
            <person name="Cotting K."/>
            <person name="Gomez-Sanz E."/>
            <person name="Collaud A."/>
            <person name="Thomann A."/>
            <person name="Brodard I."/>
            <person name="Rodriguez-Campos S."/>
            <person name="Strauss C."/>
            <person name="Perreten V."/>
        </authorList>
    </citation>
    <scope>NUCLEOTIDE SEQUENCE [LARGE SCALE GENOMIC DNA]</scope>
    <source>
        <strain evidence="2 3">KM45013</strain>
    </source>
</reference>
<evidence type="ECO:0000313" key="3">
    <source>
        <dbReference type="Proteomes" id="UP000194154"/>
    </source>
</evidence>
<dbReference type="PANTHER" id="PTHR31435">
    <property type="entry name" value="PROTEIN NATD1"/>
    <property type="match status" value="1"/>
</dbReference>
<evidence type="ECO:0000313" key="2">
    <source>
        <dbReference type="EMBL" id="ARQ05783.1"/>
    </source>
</evidence>
<sequence length="90" mass="10062">MQVKHGNSKFYIGDSEQTPKAMMTYVKTGEGLIIIDHTEVSDELRGQGAGYSMVDAAVQYARDNELKIVPLCPFAKSVFDKKSEYKDVLK</sequence>
<evidence type="ECO:0000259" key="1">
    <source>
        <dbReference type="PROSITE" id="PS51729"/>
    </source>
</evidence>
<dbReference type="PROSITE" id="PS51729">
    <property type="entry name" value="GNAT_YJDJ"/>
    <property type="match status" value="1"/>
</dbReference>
<feature type="domain" description="N-acetyltransferase" evidence="1">
    <location>
        <begin position="2"/>
        <end position="90"/>
    </location>
</feature>
<name>A0A1W7A820_9STAP</name>
<organism evidence="2 3">
    <name type="scientific">Macrococcoides canis</name>
    <dbReference type="NCBI Taxonomy" id="1855823"/>
    <lineage>
        <taxon>Bacteria</taxon>
        <taxon>Bacillati</taxon>
        <taxon>Bacillota</taxon>
        <taxon>Bacilli</taxon>
        <taxon>Bacillales</taxon>
        <taxon>Staphylococcaceae</taxon>
        <taxon>Macrococcoides</taxon>
    </lineage>
</organism>
<dbReference type="InterPro" id="IPR045057">
    <property type="entry name" value="Gcn5-rel_NAT"/>
</dbReference>
<dbReference type="STRING" id="1855823.MCCS_01110"/>
<dbReference type="SUPFAM" id="SSF55729">
    <property type="entry name" value="Acyl-CoA N-acyltransferases (Nat)"/>
    <property type="match status" value="1"/>
</dbReference>
<dbReference type="KEGG" id="mcak:MCCS_01110"/>
<dbReference type="EMBL" id="CP021059">
    <property type="protein sequence ID" value="ARQ05783.1"/>
    <property type="molecule type" value="Genomic_DNA"/>
</dbReference>
<dbReference type="RefSeq" id="WP_407944081.1">
    <property type="nucleotide sequence ID" value="NZ_CBCRZA010000011.1"/>
</dbReference>
<keyword evidence="3" id="KW-1185">Reference proteome</keyword>
<accession>A0A1W7A820</accession>
<proteinExistence type="predicted"/>
<dbReference type="InterPro" id="IPR031165">
    <property type="entry name" value="GNAT_YJDJ"/>
</dbReference>